<gene>
    <name evidence="4" type="ORF">IQ05_01265</name>
</gene>
<dbReference type="GO" id="GO:0016787">
    <property type="term" value="F:hydrolase activity"/>
    <property type="evidence" value="ECO:0007669"/>
    <property type="project" value="UniProtKB-KW"/>
</dbReference>
<organism evidence="4 5">
    <name type="scientific">Flavobacterium tiangeerense</name>
    <dbReference type="NCBI Taxonomy" id="459471"/>
    <lineage>
        <taxon>Bacteria</taxon>
        <taxon>Pseudomonadati</taxon>
        <taxon>Bacteroidota</taxon>
        <taxon>Flavobacteriia</taxon>
        <taxon>Flavobacteriales</taxon>
        <taxon>Flavobacteriaceae</taxon>
        <taxon>Flavobacterium</taxon>
    </lineage>
</organism>
<comment type="caution">
    <text evidence="4">The sequence shown here is derived from an EMBL/GenBank/DDBJ whole genome shotgun (WGS) entry which is preliminary data.</text>
</comment>
<evidence type="ECO:0000256" key="3">
    <source>
        <dbReference type="ARBA" id="ARBA00024356"/>
    </source>
</evidence>
<evidence type="ECO:0000256" key="2">
    <source>
        <dbReference type="ARBA" id="ARBA00022679"/>
    </source>
</evidence>
<dbReference type="RefSeq" id="WP_144890996.1">
    <property type="nucleotide sequence ID" value="NZ_VLKO01000004.1"/>
</dbReference>
<dbReference type="PANTHER" id="PTHR34106">
    <property type="entry name" value="GLYCOSIDASE"/>
    <property type="match status" value="1"/>
</dbReference>
<keyword evidence="1" id="KW-0328">Glycosyltransferase</keyword>
<reference evidence="4 5" key="1">
    <citation type="journal article" date="2015" name="Stand. Genomic Sci.">
        <title>Genomic Encyclopedia of Bacterial and Archaeal Type Strains, Phase III: the genomes of soil and plant-associated and newly described type strains.</title>
        <authorList>
            <person name="Whitman W.B."/>
            <person name="Woyke T."/>
            <person name="Klenk H.P."/>
            <person name="Zhou Y."/>
            <person name="Lilburn T.G."/>
            <person name="Beck B.J."/>
            <person name="De Vos P."/>
            <person name="Vandamme P."/>
            <person name="Eisen J.A."/>
            <person name="Garrity G."/>
            <person name="Hugenholtz P."/>
            <person name="Kyrpides N.C."/>
        </authorList>
    </citation>
    <scope>NUCLEOTIDE SEQUENCE [LARGE SCALE GENOMIC DNA]</scope>
    <source>
        <strain evidence="4 5">CGMCC 1.6847</strain>
    </source>
</reference>
<evidence type="ECO:0000256" key="1">
    <source>
        <dbReference type="ARBA" id="ARBA00022676"/>
    </source>
</evidence>
<protein>
    <submittedName>
        <fullName evidence="4">GH43/DUF377 family glycosyl hydrolase</fullName>
    </submittedName>
</protein>
<comment type="similarity">
    <text evidence="3">Belongs to the glycosyl hydrolase 130 family.</text>
</comment>
<dbReference type="EMBL" id="VLKO01000004">
    <property type="protein sequence ID" value="TWI00608.1"/>
    <property type="molecule type" value="Genomic_DNA"/>
</dbReference>
<accession>A0ABY3FLE7</accession>
<dbReference type="PANTHER" id="PTHR34106:SF5">
    <property type="entry name" value="GLYCOSIDASE"/>
    <property type="match status" value="1"/>
</dbReference>
<name>A0ABY3FLE7_9FLAO</name>
<dbReference type="Proteomes" id="UP000317519">
    <property type="component" value="Unassembled WGS sequence"/>
</dbReference>
<proteinExistence type="inferred from homology"/>
<dbReference type="InterPro" id="IPR007184">
    <property type="entry name" value="Mannoside_phosphorylase"/>
</dbReference>
<sequence length="348" mass="39637">MIQVKKEGVLLAKTLIPFEDEGVLNPAAIREGHFVHMFYRAVSQGNHSSIGYCKLNGPLSVFDRHKKSLLAPEFDYECQGMEDPRIVKIEDTYYLTYTAYDGINALGCLAISIDLIHFEKKGIIVPQISYAAFDQLAEQSSPINKKYFRYNEHIGVLESDLEKSLIWDKNVIFFPRKIKGKFHFMHRIKPDIQIVVGVENLKDLTEAFYQDYLSNFNDHVLLSSKHDHEISYVGGGCPPIETDQGWLIIYHGVKDGLYGYIYSACAALLDLEEPRKEIARLPYPLFKPELDWELKGEVNNVCFPTGAVVFDDTLYIYYGAADERIATASVSVSALIKELLLYNKQDDK</sequence>
<dbReference type="PIRSF" id="PIRSF016202">
    <property type="entry name" value="PH1107"/>
    <property type="match status" value="1"/>
</dbReference>
<dbReference type="SUPFAM" id="SSF75005">
    <property type="entry name" value="Arabinanase/levansucrase/invertase"/>
    <property type="match status" value="1"/>
</dbReference>
<evidence type="ECO:0000313" key="4">
    <source>
        <dbReference type="EMBL" id="TWI00608.1"/>
    </source>
</evidence>
<keyword evidence="5" id="KW-1185">Reference proteome</keyword>
<dbReference type="Gene3D" id="2.115.10.20">
    <property type="entry name" value="Glycosyl hydrolase domain, family 43"/>
    <property type="match status" value="1"/>
</dbReference>
<evidence type="ECO:0000313" key="5">
    <source>
        <dbReference type="Proteomes" id="UP000317519"/>
    </source>
</evidence>
<keyword evidence="2" id="KW-0808">Transferase</keyword>
<dbReference type="Pfam" id="PF04041">
    <property type="entry name" value="Glyco_hydro_130"/>
    <property type="match status" value="1"/>
</dbReference>
<keyword evidence="4" id="KW-0378">Hydrolase</keyword>
<dbReference type="InterPro" id="IPR023296">
    <property type="entry name" value="Glyco_hydro_beta-prop_sf"/>
</dbReference>
<dbReference type="CDD" id="cd18614">
    <property type="entry name" value="GH130"/>
    <property type="match status" value="1"/>
</dbReference>